<reference evidence="3 4" key="1">
    <citation type="journal article" date="2021" name="Int. J. Syst. Evol. Microbiol.">
        <title>Reticulibacter mediterranei gen. nov., sp. nov., within the new family Reticulibacteraceae fam. nov., and Ktedonospora formicarum gen. nov., sp. nov., Ktedonobacter robiniae sp. nov., Dictyobacter formicarum sp. nov. and Dictyobacter arantiisoli sp. nov., belonging to the class Ktedonobacteria.</title>
        <authorList>
            <person name="Yabe S."/>
            <person name="Zheng Y."/>
            <person name="Wang C.M."/>
            <person name="Sakai Y."/>
            <person name="Abe K."/>
            <person name="Yokota A."/>
            <person name="Donadio S."/>
            <person name="Cavaletti L."/>
            <person name="Monciardini P."/>
        </authorList>
    </citation>
    <scope>NUCLEOTIDE SEQUENCE [LARGE SCALE GENOMIC DNA]</scope>
    <source>
        <strain evidence="3 4">SOSP1-30</strain>
    </source>
</reference>
<evidence type="ECO:0008006" key="5">
    <source>
        <dbReference type="Google" id="ProtNLM"/>
    </source>
</evidence>
<comment type="caution">
    <text evidence="3">The sequence shown here is derived from an EMBL/GenBank/DDBJ whole genome shotgun (WGS) entry which is preliminary data.</text>
</comment>
<dbReference type="InterPro" id="IPR056079">
    <property type="entry name" value="DUF7662"/>
</dbReference>
<evidence type="ECO:0000313" key="3">
    <source>
        <dbReference type="EMBL" id="GHO56098.1"/>
    </source>
</evidence>
<dbReference type="Pfam" id="PF14088">
    <property type="entry name" value="DUF4268"/>
    <property type="match status" value="1"/>
</dbReference>
<dbReference type="EMBL" id="BNJG01000002">
    <property type="protein sequence ID" value="GHO56098.1"/>
    <property type="molecule type" value="Genomic_DNA"/>
</dbReference>
<protein>
    <recommendedName>
        <fullName evidence="5">DUF4268 domain-containing protein</fullName>
    </recommendedName>
</protein>
<evidence type="ECO:0000259" key="1">
    <source>
        <dbReference type="Pfam" id="PF14088"/>
    </source>
</evidence>
<dbReference type="Pfam" id="PF24698">
    <property type="entry name" value="DUF7662"/>
    <property type="match status" value="1"/>
</dbReference>
<dbReference type="Proteomes" id="UP000654345">
    <property type="component" value="Unassembled WGS sequence"/>
</dbReference>
<keyword evidence="4" id="KW-1185">Reference proteome</keyword>
<feature type="domain" description="DUF7662" evidence="2">
    <location>
        <begin position="262"/>
        <end position="335"/>
    </location>
</feature>
<proteinExistence type="predicted"/>
<dbReference type="InterPro" id="IPR025364">
    <property type="entry name" value="DUF4268"/>
</dbReference>
<accession>A0ABQ3UTK9</accession>
<dbReference type="RefSeq" id="WP_201372677.1">
    <property type="nucleotide sequence ID" value="NZ_BNJG01000002.1"/>
</dbReference>
<evidence type="ECO:0000259" key="2">
    <source>
        <dbReference type="Pfam" id="PF24698"/>
    </source>
</evidence>
<gene>
    <name evidence="3" type="ORF">KSB_45730</name>
</gene>
<evidence type="ECO:0000313" key="4">
    <source>
        <dbReference type="Proteomes" id="UP000654345"/>
    </source>
</evidence>
<name>A0ABQ3UTK9_9CHLR</name>
<feature type="domain" description="DUF4268" evidence="1">
    <location>
        <begin position="347"/>
        <end position="486"/>
    </location>
</feature>
<organism evidence="3 4">
    <name type="scientific">Ktedonobacter robiniae</name>
    <dbReference type="NCBI Taxonomy" id="2778365"/>
    <lineage>
        <taxon>Bacteria</taxon>
        <taxon>Bacillati</taxon>
        <taxon>Chloroflexota</taxon>
        <taxon>Ktedonobacteria</taxon>
        <taxon>Ktedonobacterales</taxon>
        <taxon>Ktedonobacteraceae</taxon>
        <taxon>Ktedonobacter</taxon>
    </lineage>
</organism>
<sequence length="493" mass="58034">MPIHDIEALKRAYLDFRRNAMANFIVDVRRTRAQQIRTLTIDPEALPDIETYERKIWRLESRTYLRSRQVKLNIFSNYYEQTQLHKAMAEHHLTLDELHKALHTGDLELQGNYHFGQTSAIFAPMLKEQHTRFHLVKQALHHLNNPTLTPRQKVEQVLNTKGFGENNATGLGMIFHPEDIGIINGATREHLQHMGHTAASTQSWQQLQDVLLSLHKILRTRDFIELDWFIYLYGTQLIQQQNGSGSAIVDEPISGNESHYALLAFYLRERPLTESKVALTFQEVETIIRGQLPSSARQHRSWWANDSVAHIQSQQWLDAGWRVSRINMSEEKIIFSRIKKRERQHIDFFSELLQTLQEKHLPYYRLPSPDGTHWMRWRWIPDKGAPVTWLDFSFTHFHSFRVELYIDTGDRERNKLIFDALYERREEIKKELGELAEALEWDRMDDKRASRIALYHSGEITDTKSNLTALQEWATEAMSHFQPVMTKFLHPIL</sequence>